<accession>A0A2T5B7R2</accession>
<reference evidence="2 3" key="1">
    <citation type="submission" date="2018-04" db="EMBL/GenBank/DDBJ databases">
        <title>Genomic Encyclopedia of Type Strains, Phase IV (KMG-IV): sequencing the most valuable type-strain genomes for metagenomic binning, comparative biology and taxonomic classification.</title>
        <authorList>
            <person name="Goeker M."/>
        </authorList>
    </citation>
    <scope>NUCLEOTIDE SEQUENCE [LARGE SCALE GENOMIC DNA]</scope>
    <source>
        <strain evidence="2 3">DSM 7138</strain>
    </source>
</reference>
<dbReference type="PROSITE" id="PS51186">
    <property type="entry name" value="GNAT"/>
    <property type="match status" value="1"/>
</dbReference>
<dbReference type="OrthoDB" id="9797178at2"/>
<proteinExistence type="predicted"/>
<evidence type="ECO:0000313" key="3">
    <source>
        <dbReference type="Proteomes" id="UP000241247"/>
    </source>
</evidence>
<dbReference type="Pfam" id="PF00583">
    <property type="entry name" value="Acetyltransf_1"/>
    <property type="match status" value="1"/>
</dbReference>
<keyword evidence="2" id="KW-0808">Transferase</keyword>
<dbReference type="SUPFAM" id="SSF55729">
    <property type="entry name" value="Acyl-CoA N-acyltransferases (Nat)"/>
    <property type="match status" value="1"/>
</dbReference>
<evidence type="ECO:0000313" key="2">
    <source>
        <dbReference type="EMBL" id="PTM95025.1"/>
    </source>
</evidence>
<dbReference type="Proteomes" id="UP000241247">
    <property type="component" value="Unassembled WGS sequence"/>
</dbReference>
<dbReference type="InterPro" id="IPR016181">
    <property type="entry name" value="Acyl_CoA_acyltransferase"/>
</dbReference>
<dbReference type="EMBL" id="PZZZ01000004">
    <property type="protein sequence ID" value="PTM95025.1"/>
    <property type="molecule type" value="Genomic_DNA"/>
</dbReference>
<protein>
    <submittedName>
        <fullName evidence="2">Putative acetyltransferase</fullName>
    </submittedName>
</protein>
<dbReference type="AlphaFoldDB" id="A0A2T5B7R2"/>
<feature type="domain" description="N-acetyltransferase" evidence="1">
    <location>
        <begin position="1"/>
        <end position="148"/>
    </location>
</feature>
<name>A0A2T5B7R2_MYCDI</name>
<dbReference type="InterPro" id="IPR000182">
    <property type="entry name" value="GNAT_dom"/>
</dbReference>
<dbReference type="GO" id="GO:0016747">
    <property type="term" value="F:acyltransferase activity, transferring groups other than amino-acyl groups"/>
    <property type="evidence" value="ECO:0007669"/>
    <property type="project" value="InterPro"/>
</dbReference>
<keyword evidence="3" id="KW-1185">Reference proteome</keyword>
<sequence>MIIRDETAADVDAIRSVTAAAFADMPYSDGSEPAIIERLRAAGALTLSLVVEEQNEVVGHVAFSPVTVAGQGNGWYGLGPLSVLPARQGLGIGSALVREGLARLQALDARGCVLAGDPAYYGRFGFGVDPAFTSTAIPQEYFMRLAFSPVYGGGAVTYHPAFFS</sequence>
<dbReference type="Gene3D" id="3.40.630.30">
    <property type="match status" value="1"/>
</dbReference>
<dbReference type="RefSeq" id="WP_108002784.1">
    <property type="nucleotide sequence ID" value="NZ_JBHEEX010000011.1"/>
</dbReference>
<comment type="caution">
    <text evidence="2">The sequence shown here is derived from an EMBL/GenBank/DDBJ whole genome shotgun (WGS) entry which is preliminary data.</text>
</comment>
<organism evidence="2 3">
    <name type="scientific">Mycoplana dimorpha</name>
    <dbReference type="NCBI Taxonomy" id="28320"/>
    <lineage>
        <taxon>Bacteria</taxon>
        <taxon>Pseudomonadati</taxon>
        <taxon>Pseudomonadota</taxon>
        <taxon>Alphaproteobacteria</taxon>
        <taxon>Hyphomicrobiales</taxon>
        <taxon>Rhizobiaceae</taxon>
        <taxon>Mycoplana</taxon>
    </lineage>
</organism>
<gene>
    <name evidence="2" type="ORF">C7449_10488</name>
</gene>
<dbReference type="CDD" id="cd04301">
    <property type="entry name" value="NAT_SF"/>
    <property type="match status" value="1"/>
</dbReference>
<evidence type="ECO:0000259" key="1">
    <source>
        <dbReference type="PROSITE" id="PS51186"/>
    </source>
</evidence>